<organism evidence="1 2">
    <name type="scientific">Micrococcus flavus</name>
    <dbReference type="NCBI Taxonomy" id="384602"/>
    <lineage>
        <taxon>Bacteria</taxon>
        <taxon>Bacillati</taxon>
        <taxon>Actinomycetota</taxon>
        <taxon>Actinomycetes</taxon>
        <taxon>Micrococcales</taxon>
        <taxon>Micrococcaceae</taxon>
        <taxon>Micrococcus</taxon>
    </lineage>
</organism>
<gene>
    <name evidence="1" type="ORF">BJ976_002196</name>
</gene>
<sequence length="198" mass="21483">MDHKQILHDGLRRQRAALLQKLEGLSERDARLPRTPTGTTLLGLVKHAAVVELEYFGETFGRPAEVQLPWAAAGQPEEDNVDMFAAEGESLEDVLEFARRCFAHADATITALGADAPGRVAWWPDDKAEVTLAQIIAHVALDEARHAGHADILREQIDGQAGLRAPGNNLPPWDADRWAAHVDRLTAIAEGSGGPGRN</sequence>
<protein>
    <submittedName>
        <fullName evidence="1">Putative damage-inducible protein DinB</fullName>
    </submittedName>
</protein>
<dbReference type="RefSeq" id="WP_135030625.1">
    <property type="nucleotide sequence ID" value="NZ_BMLA01000007.1"/>
</dbReference>
<dbReference type="InterPro" id="IPR007061">
    <property type="entry name" value="MST-like"/>
</dbReference>
<dbReference type="OrthoDB" id="4548523at2"/>
<evidence type="ECO:0000313" key="1">
    <source>
        <dbReference type="EMBL" id="MBB4883845.1"/>
    </source>
</evidence>
<accession>A0A4Y8WXH8</accession>
<dbReference type="Gene3D" id="1.20.120.450">
    <property type="entry name" value="dinb family like domain"/>
    <property type="match status" value="1"/>
</dbReference>
<proteinExistence type="predicted"/>
<comment type="caution">
    <text evidence="1">The sequence shown here is derived from an EMBL/GenBank/DDBJ whole genome shotgun (WGS) entry which is preliminary data.</text>
</comment>
<dbReference type="SUPFAM" id="SSF109854">
    <property type="entry name" value="DinB/YfiT-like putative metalloenzymes"/>
    <property type="match status" value="1"/>
</dbReference>
<dbReference type="EMBL" id="JACHMC010000001">
    <property type="protein sequence ID" value="MBB4883845.1"/>
    <property type="molecule type" value="Genomic_DNA"/>
</dbReference>
<dbReference type="Proteomes" id="UP000560081">
    <property type="component" value="Unassembled WGS sequence"/>
</dbReference>
<dbReference type="AlphaFoldDB" id="A0A4Y8WXH8"/>
<keyword evidence="2" id="KW-1185">Reference proteome</keyword>
<evidence type="ECO:0000313" key="2">
    <source>
        <dbReference type="Proteomes" id="UP000560081"/>
    </source>
</evidence>
<reference evidence="1 2" key="1">
    <citation type="submission" date="2020-08" db="EMBL/GenBank/DDBJ databases">
        <title>Sequencing the genomes of 1000 actinobacteria strains.</title>
        <authorList>
            <person name="Klenk H.-P."/>
        </authorList>
    </citation>
    <scope>NUCLEOTIDE SEQUENCE [LARGE SCALE GENOMIC DNA]</scope>
    <source>
        <strain evidence="1 2">DSM 19079</strain>
    </source>
</reference>
<dbReference type="Pfam" id="PF04978">
    <property type="entry name" value="MST"/>
    <property type="match status" value="1"/>
</dbReference>
<name>A0A4Y8WXH8_9MICC</name>
<dbReference type="InterPro" id="IPR034660">
    <property type="entry name" value="DinB/YfiT-like"/>
</dbReference>